<organism evidence="2">
    <name type="scientific">Fundidesulfovibrio putealis</name>
    <dbReference type="NCBI Taxonomy" id="270496"/>
    <lineage>
        <taxon>Bacteria</taxon>
        <taxon>Pseudomonadati</taxon>
        <taxon>Thermodesulfobacteriota</taxon>
        <taxon>Desulfovibrionia</taxon>
        <taxon>Desulfovibrionales</taxon>
        <taxon>Desulfovibrionaceae</taxon>
        <taxon>Fundidesulfovibrio</taxon>
    </lineage>
</organism>
<proteinExistence type="predicted"/>
<keyword evidence="1" id="KW-0732">Signal</keyword>
<evidence type="ECO:0000256" key="1">
    <source>
        <dbReference type="SAM" id="SignalP"/>
    </source>
</evidence>
<gene>
    <name evidence="2" type="ORF">ENR59_01455</name>
</gene>
<feature type="signal peptide" evidence="1">
    <location>
        <begin position="1"/>
        <end position="20"/>
    </location>
</feature>
<evidence type="ECO:0008006" key="3">
    <source>
        <dbReference type="Google" id="ProtNLM"/>
    </source>
</evidence>
<protein>
    <recommendedName>
        <fullName evidence="3">Lipoprotein</fullName>
    </recommendedName>
</protein>
<comment type="caution">
    <text evidence="2">The sequence shown here is derived from an EMBL/GenBank/DDBJ whole genome shotgun (WGS) entry which is preliminary data.</text>
</comment>
<dbReference type="PROSITE" id="PS51257">
    <property type="entry name" value="PROKAR_LIPOPROTEIN"/>
    <property type="match status" value="1"/>
</dbReference>
<sequence length="76" mass="8191">MRCLVIVVCAALLCACSGRPTVVNPNKTPAQAQADYDDCRGNASVAAALRPSDKDPEAYLEKRLDDCMKSKGYKVD</sequence>
<dbReference type="EMBL" id="DSRP01000102">
    <property type="protein sequence ID" value="HGG91605.1"/>
    <property type="molecule type" value="Genomic_DNA"/>
</dbReference>
<dbReference type="AlphaFoldDB" id="A0A7C3WCD3"/>
<accession>A0A7C3WCD3</accession>
<reference evidence="2" key="1">
    <citation type="journal article" date="2020" name="mSystems">
        <title>Genome- and Community-Level Interaction Insights into Carbon Utilization and Element Cycling Functions of Hydrothermarchaeota in Hydrothermal Sediment.</title>
        <authorList>
            <person name="Zhou Z."/>
            <person name="Liu Y."/>
            <person name="Xu W."/>
            <person name="Pan J."/>
            <person name="Luo Z.H."/>
            <person name="Li M."/>
        </authorList>
    </citation>
    <scope>NUCLEOTIDE SEQUENCE [LARGE SCALE GENOMIC DNA]</scope>
    <source>
        <strain evidence="2">SpSt-413</strain>
    </source>
</reference>
<name>A0A7C3WCD3_9BACT</name>
<feature type="chain" id="PRO_5027876432" description="Lipoprotein" evidence="1">
    <location>
        <begin position="21"/>
        <end position="76"/>
    </location>
</feature>
<evidence type="ECO:0000313" key="2">
    <source>
        <dbReference type="EMBL" id="HGG91605.1"/>
    </source>
</evidence>